<comment type="caution">
    <text evidence="4">The sequence shown here is derived from an EMBL/GenBank/DDBJ whole genome shotgun (WGS) entry which is preliminary data.</text>
</comment>
<feature type="domain" description="Xaa-Pro dipeptidyl-peptidase-like" evidence="2">
    <location>
        <begin position="156"/>
        <end position="399"/>
    </location>
</feature>
<keyword evidence="5" id="KW-1185">Reference proteome</keyword>
<dbReference type="STRING" id="1121097.GCA_000428125_00739"/>
<name>A0A069D0E6_9BACE</name>
<dbReference type="Proteomes" id="UP000027601">
    <property type="component" value="Unassembled WGS sequence"/>
</dbReference>
<dbReference type="Pfam" id="PF02129">
    <property type="entry name" value="Peptidase_S15"/>
    <property type="match status" value="1"/>
</dbReference>
<dbReference type="SUPFAM" id="SSF53474">
    <property type="entry name" value="alpha/beta-Hydrolases"/>
    <property type="match status" value="1"/>
</dbReference>
<accession>A0A069D0E6</accession>
<dbReference type="Gene3D" id="3.10.450.590">
    <property type="match status" value="1"/>
</dbReference>
<dbReference type="EMBL" id="BAJS01000006">
    <property type="protein sequence ID" value="GAK36368.1"/>
    <property type="molecule type" value="Genomic_DNA"/>
</dbReference>
<evidence type="ECO:0000259" key="2">
    <source>
        <dbReference type="Pfam" id="PF02129"/>
    </source>
</evidence>
<dbReference type="InterPro" id="IPR024981">
    <property type="entry name" value="DUF3887"/>
</dbReference>
<evidence type="ECO:0000313" key="4">
    <source>
        <dbReference type="EMBL" id="GAK36368.1"/>
    </source>
</evidence>
<sequence>MKKNYLFRLLLSVALLIGGCGCVMAQDGKAKAEELFRFLMDGKGDSVHVRLTEDIRSKIAPAVFSETPKQLEAQFGSFQSKGPWGTSTNGDMTVYYCDVRFERSALRFFTVFNKDGRVNTVRFVPATPAAKSTTDNLFNNDKMAESSFELISGKYKLPAVLTLPKAGKKVPVVILVHGSGQNDRDESIGPNKPFRELAHELALRGVAVLRYDKRTLVYPSSWESVAGKGTFMDETVEDALAAIDWVRGHASVDSTKVYILGHSLGATLAPLIAQQAHNRLAGVIMLSAAARPMEDLIWEQVTYLSTLPGNDQYGADKLQQLKKQVDNVKVAGTRKFNVELGGPMNASESYWVFAHNYNPLKTVAKLRLRMLLLQGERDYQVTMNDFSLWKSALQKRRNVFLKSYPELNHLYQRGVGKSTPGEYMKPDSIPAYVMNDVACWVVTGLLK</sequence>
<dbReference type="GO" id="GO:0052689">
    <property type="term" value="F:carboxylic ester hydrolase activity"/>
    <property type="evidence" value="ECO:0007669"/>
    <property type="project" value="TreeGrafter"/>
</dbReference>
<evidence type="ECO:0000256" key="1">
    <source>
        <dbReference type="SAM" id="SignalP"/>
    </source>
</evidence>
<feature type="signal peptide" evidence="1">
    <location>
        <begin position="1"/>
        <end position="25"/>
    </location>
</feature>
<dbReference type="PANTHER" id="PTHR43265">
    <property type="entry name" value="ESTERASE ESTD"/>
    <property type="match status" value="1"/>
</dbReference>
<dbReference type="Gene3D" id="3.40.50.1820">
    <property type="entry name" value="alpha/beta hydrolase"/>
    <property type="match status" value="1"/>
</dbReference>
<feature type="chain" id="PRO_5001659825" evidence="1">
    <location>
        <begin position="26"/>
        <end position="447"/>
    </location>
</feature>
<organism evidence="4 5">
    <name type="scientific">Bacteroides graminisolvens DSM 19988 = JCM 15093</name>
    <dbReference type="NCBI Taxonomy" id="1121097"/>
    <lineage>
        <taxon>Bacteria</taxon>
        <taxon>Pseudomonadati</taxon>
        <taxon>Bacteroidota</taxon>
        <taxon>Bacteroidia</taxon>
        <taxon>Bacteroidales</taxon>
        <taxon>Bacteroidaceae</taxon>
        <taxon>Bacteroides</taxon>
    </lineage>
</organism>
<dbReference type="RefSeq" id="WP_024996305.1">
    <property type="nucleotide sequence ID" value="NZ_ATZI01000001.1"/>
</dbReference>
<keyword evidence="1" id="KW-0732">Signal</keyword>
<dbReference type="InterPro" id="IPR000383">
    <property type="entry name" value="Xaa-Pro-like_dom"/>
</dbReference>
<dbReference type="InterPro" id="IPR053145">
    <property type="entry name" value="AB_hydrolase_Est10"/>
</dbReference>
<feature type="domain" description="DUF3887" evidence="3">
    <location>
        <begin position="32"/>
        <end position="118"/>
    </location>
</feature>
<evidence type="ECO:0000259" key="3">
    <source>
        <dbReference type="Pfam" id="PF13026"/>
    </source>
</evidence>
<dbReference type="AlphaFoldDB" id="A0A069D0E6"/>
<dbReference type="PROSITE" id="PS51257">
    <property type="entry name" value="PROKAR_LIPOPROTEIN"/>
    <property type="match status" value="1"/>
</dbReference>
<gene>
    <name evidence="4" type="ORF">JCM15093_1526</name>
</gene>
<dbReference type="Pfam" id="PF13026">
    <property type="entry name" value="DUF3887"/>
    <property type="match status" value="1"/>
</dbReference>
<proteinExistence type="predicted"/>
<dbReference type="InterPro" id="IPR029058">
    <property type="entry name" value="AB_hydrolase_fold"/>
</dbReference>
<protein>
    <submittedName>
        <fullName evidence="4">Hydrolase</fullName>
    </submittedName>
</protein>
<dbReference type="eggNOG" id="COG1073">
    <property type="taxonomic scope" value="Bacteria"/>
</dbReference>
<reference evidence="4 5" key="1">
    <citation type="journal article" date="2015" name="Microbes Environ.">
        <title>Distribution and evolution of nitrogen fixation genes in the phylum bacteroidetes.</title>
        <authorList>
            <person name="Inoue J."/>
            <person name="Oshima K."/>
            <person name="Suda W."/>
            <person name="Sakamoto M."/>
            <person name="Iino T."/>
            <person name="Noda S."/>
            <person name="Hongoh Y."/>
            <person name="Hattori M."/>
            <person name="Ohkuma M."/>
        </authorList>
    </citation>
    <scope>NUCLEOTIDE SEQUENCE [LARGE SCALE GENOMIC DNA]</scope>
    <source>
        <strain evidence="4 5">JCM 15093</strain>
    </source>
</reference>
<evidence type="ECO:0000313" key="5">
    <source>
        <dbReference type="Proteomes" id="UP000027601"/>
    </source>
</evidence>
<dbReference type="OrthoDB" id="9809549at2"/>
<keyword evidence="4" id="KW-0378">Hydrolase</keyword>
<dbReference type="PANTHER" id="PTHR43265:SF1">
    <property type="entry name" value="ESTERASE ESTD"/>
    <property type="match status" value="1"/>
</dbReference>